<proteinExistence type="inferred from homology"/>
<feature type="chain" id="PRO_5010709868" evidence="8">
    <location>
        <begin position="22"/>
        <end position="266"/>
    </location>
</feature>
<keyword evidence="10" id="KW-1185">Reference proteome</keyword>
<evidence type="ECO:0000256" key="6">
    <source>
        <dbReference type="ARBA" id="ARBA00023145"/>
    </source>
</evidence>
<keyword evidence="6" id="KW-0865">Zymogen</keyword>
<dbReference type="InParanoid" id="A0A1W4X2N5"/>
<dbReference type="InterPro" id="IPR001314">
    <property type="entry name" value="Peptidase_S1A"/>
</dbReference>
<accession>A0A1W4X2N5</accession>
<feature type="domain" description="Peptidase S1" evidence="9">
    <location>
        <begin position="39"/>
        <end position="265"/>
    </location>
</feature>
<dbReference type="PROSITE" id="PS00134">
    <property type="entry name" value="TRYPSIN_HIS"/>
    <property type="match status" value="1"/>
</dbReference>
<dbReference type="PANTHER" id="PTHR24276:SF91">
    <property type="entry name" value="AT26814P-RELATED"/>
    <property type="match status" value="1"/>
</dbReference>
<reference evidence="11" key="1">
    <citation type="submission" date="2025-08" db="UniProtKB">
        <authorList>
            <consortium name="RefSeq"/>
        </authorList>
    </citation>
    <scope>IDENTIFICATION</scope>
    <source>
        <tissue evidence="11">Entire body</tissue>
    </source>
</reference>
<dbReference type="OrthoDB" id="10059102at2759"/>
<dbReference type="PRINTS" id="PR00722">
    <property type="entry name" value="CHYMOTRYPSIN"/>
</dbReference>
<evidence type="ECO:0000259" key="9">
    <source>
        <dbReference type="PROSITE" id="PS50240"/>
    </source>
</evidence>
<dbReference type="GeneID" id="108737901"/>
<evidence type="ECO:0000313" key="10">
    <source>
        <dbReference type="Proteomes" id="UP000192223"/>
    </source>
</evidence>
<dbReference type="Pfam" id="PF00089">
    <property type="entry name" value="Trypsin"/>
    <property type="match status" value="1"/>
</dbReference>
<evidence type="ECO:0000256" key="2">
    <source>
        <dbReference type="ARBA" id="ARBA00022670"/>
    </source>
</evidence>
<dbReference type="InterPro" id="IPR001254">
    <property type="entry name" value="Trypsin_dom"/>
</dbReference>
<gene>
    <name evidence="11" type="primary">LOC108737901</name>
</gene>
<name>A0A1W4X2N5_AGRPL</name>
<keyword evidence="3 8" id="KW-0732">Signal</keyword>
<keyword evidence="7" id="KW-1015">Disulfide bond</keyword>
<feature type="signal peptide" evidence="8">
    <location>
        <begin position="1"/>
        <end position="21"/>
    </location>
</feature>
<dbReference type="AlphaFoldDB" id="A0A1W4X2N5"/>
<dbReference type="InterPro" id="IPR043504">
    <property type="entry name" value="Peptidase_S1_PA_chymotrypsin"/>
</dbReference>
<evidence type="ECO:0000313" key="11">
    <source>
        <dbReference type="RefSeq" id="XP_018326585.1"/>
    </source>
</evidence>
<dbReference type="Proteomes" id="UP000192223">
    <property type="component" value="Unplaced"/>
</dbReference>
<keyword evidence="5" id="KW-0720">Serine protease</keyword>
<dbReference type="KEGG" id="apln:108737901"/>
<evidence type="ECO:0000256" key="4">
    <source>
        <dbReference type="ARBA" id="ARBA00022801"/>
    </source>
</evidence>
<dbReference type="RefSeq" id="XP_018326585.1">
    <property type="nucleotide sequence ID" value="XM_018471083.1"/>
</dbReference>
<dbReference type="Gene3D" id="2.40.10.10">
    <property type="entry name" value="Trypsin-like serine proteases"/>
    <property type="match status" value="2"/>
</dbReference>
<dbReference type="PANTHER" id="PTHR24276">
    <property type="entry name" value="POLYSERASE-RELATED"/>
    <property type="match status" value="1"/>
</dbReference>
<evidence type="ECO:0000256" key="8">
    <source>
        <dbReference type="SAM" id="SignalP"/>
    </source>
</evidence>
<dbReference type="InterPro" id="IPR009003">
    <property type="entry name" value="Peptidase_S1_PA"/>
</dbReference>
<dbReference type="FunFam" id="2.40.10.10:FF:000077">
    <property type="entry name" value="Predicted protein"/>
    <property type="match status" value="1"/>
</dbReference>
<dbReference type="SUPFAM" id="SSF50494">
    <property type="entry name" value="Trypsin-like serine proteases"/>
    <property type="match status" value="1"/>
</dbReference>
<dbReference type="GO" id="GO:0004252">
    <property type="term" value="F:serine-type endopeptidase activity"/>
    <property type="evidence" value="ECO:0007669"/>
    <property type="project" value="InterPro"/>
</dbReference>
<evidence type="ECO:0000256" key="7">
    <source>
        <dbReference type="ARBA" id="ARBA00023157"/>
    </source>
</evidence>
<organism evidence="10 11">
    <name type="scientific">Agrilus planipennis</name>
    <name type="common">Emerald ash borer</name>
    <name type="synonym">Agrilus marcopoli</name>
    <dbReference type="NCBI Taxonomy" id="224129"/>
    <lineage>
        <taxon>Eukaryota</taxon>
        <taxon>Metazoa</taxon>
        <taxon>Ecdysozoa</taxon>
        <taxon>Arthropoda</taxon>
        <taxon>Hexapoda</taxon>
        <taxon>Insecta</taxon>
        <taxon>Pterygota</taxon>
        <taxon>Neoptera</taxon>
        <taxon>Endopterygota</taxon>
        <taxon>Coleoptera</taxon>
        <taxon>Polyphaga</taxon>
        <taxon>Elateriformia</taxon>
        <taxon>Buprestoidea</taxon>
        <taxon>Buprestidae</taxon>
        <taxon>Agrilinae</taxon>
        <taxon>Agrilus</taxon>
    </lineage>
</organism>
<evidence type="ECO:0000256" key="3">
    <source>
        <dbReference type="ARBA" id="ARBA00022729"/>
    </source>
</evidence>
<dbReference type="GO" id="GO:0006508">
    <property type="term" value="P:proteolysis"/>
    <property type="evidence" value="ECO:0007669"/>
    <property type="project" value="UniProtKB-KW"/>
</dbReference>
<keyword evidence="4" id="KW-0378">Hydrolase</keyword>
<protein>
    <submittedName>
        <fullName evidence="11">Trypsin-7-like</fullName>
    </submittedName>
</protein>
<dbReference type="STRING" id="224129.A0A1W4X2N5"/>
<comment type="similarity">
    <text evidence="1">Belongs to the peptidase S1 family.</text>
</comment>
<sequence length="266" mass="29708">MKFNFLLFCVTFFWKLKVFNSSTLNTESLEDAYEPELRIVGGEEVQIEKFPYIAQICIMAIRICGGTIIKKNWIVTAAHCTFRGTLQEINVRVGSDLNSKGSVISSKQKIEHPKYDDSNLDYDVAVIELSERIPDNIPAKPIRLQRKGEIVKIGAVADVSGWGLTNETELQEPLHLRSVSVPIISHSQCADWYQEEQIKEFVICAGYEHGMKDACVSDSGGPLVHSKKLIGIVSWGIGCARPKRPGVYTSIAHPEIRNFIEQISGV</sequence>
<keyword evidence="2" id="KW-0645">Protease</keyword>
<evidence type="ECO:0000256" key="5">
    <source>
        <dbReference type="ARBA" id="ARBA00022825"/>
    </source>
</evidence>
<dbReference type="PROSITE" id="PS50240">
    <property type="entry name" value="TRYPSIN_DOM"/>
    <property type="match status" value="1"/>
</dbReference>
<dbReference type="CDD" id="cd00190">
    <property type="entry name" value="Tryp_SPc"/>
    <property type="match status" value="1"/>
</dbReference>
<dbReference type="SMART" id="SM00020">
    <property type="entry name" value="Tryp_SPc"/>
    <property type="match status" value="1"/>
</dbReference>
<dbReference type="InterPro" id="IPR050430">
    <property type="entry name" value="Peptidase_S1"/>
</dbReference>
<dbReference type="InterPro" id="IPR018114">
    <property type="entry name" value="TRYPSIN_HIS"/>
</dbReference>
<evidence type="ECO:0000256" key="1">
    <source>
        <dbReference type="ARBA" id="ARBA00007664"/>
    </source>
</evidence>